<dbReference type="KEGG" id="sxi:SXIM_01200"/>
<sequence>MCGPFCGSWWPRREGRETASAAPKLSGSGSADTDPQVRAAVRPETAVALDVARGRERCRGPSP</sequence>
<dbReference type="EMBL" id="CP009922">
    <property type="protein sequence ID" value="AKG41504.1"/>
    <property type="molecule type" value="Genomic_DNA"/>
</dbReference>
<dbReference type="HOGENOM" id="CLU_2884247_0_0_11"/>
<dbReference type="PATRIC" id="fig|408015.6.peg.137"/>
<dbReference type="AlphaFoldDB" id="A0A0F7FP36"/>
<dbReference type="Proteomes" id="UP000034034">
    <property type="component" value="Chromosome"/>
</dbReference>
<evidence type="ECO:0000313" key="3">
    <source>
        <dbReference type="Proteomes" id="UP000034034"/>
    </source>
</evidence>
<protein>
    <submittedName>
        <fullName evidence="2">Uncharacterized protein</fullName>
    </submittedName>
</protein>
<gene>
    <name evidence="2" type="ORF">SXIM_01200</name>
</gene>
<keyword evidence="3" id="KW-1185">Reference proteome</keyword>
<evidence type="ECO:0000313" key="2">
    <source>
        <dbReference type="EMBL" id="AKG41504.1"/>
    </source>
</evidence>
<accession>A0A0F7FP36</accession>
<proteinExistence type="predicted"/>
<evidence type="ECO:0000256" key="1">
    <source>
        <dbReference type="SAM" id="MobiDB-lite"/>
    </source>
</evidence>
<feature type="region of interest" description="Disordered" evidence="1">
    <location>
        <begin position="1"/>
        <end position="41"/>
    </location>
</feature>
<reference evidence="2" key="1">
    <citation type="submission" date="2019-08" db="EMBL/GenBank/DDBJ databases">
        <title>Complete genome sequence of a mangrove-derived Streptomyces xiamenensis.</title>
        <authorList>
            <person name="Xu J."/>
        </authorList>
    </citation>
    <scope>NUCLEOTIDE SEQUENCE</scope>
    <source>
        <strain evidence="2">318</strain>
    </source>
</reference>
<name>A0A0F7FP36_9ACTN</name>
<organism evidence="2 3">
    <name type="scientific">Streptomyces xiamenensis</name>
    <dbReference type="NCBI Taxonomy" id="408015"/>
    <lineage>
        <taxon>Bacteria</taxon>
        <taxon>Bacillati</taxon>
        <taxon>Actinomycetota</taxon>
        <taxon>Actinomycetes</taxon>
        <taxon>Kitasatosporales</taxon>
        <taxon>Streptomycetaceae</taxon>
        <taxon>Streptomyces</taxon>
    </lineage>
</organism>